<evidence type="ECO:0000313" key="2">
    <source>
        <dbReference type="EMBL" id="MEA5367042.1"/>
    </source>
</evidence>
<dbReference type="Gene3D" id="3.40.190.10">
    <property type="entry name" value="Periplasmic binding protein-like II"/>
    <property type="match status" value="2"/>
</dbReference>
<dbReference type="InterPro" id="IPR050490">
    <property type="entry name" value="Bact_solute-bd_prot1"/>
</dbReference>
<feature type="chain" id="PRO_5047062396" evidence="1">
    <location>
        <begin position="23"/>
        <end position="431"/>
    </location>
</feature>
<evidence type="ECO:0000256" key="1">
    <source>
        <dbReference type="SAM" id="SignalP"/>
    </source>
</evidence>
<dbReference type="InterPro" id="IPR006059">
    <property type="entry name" value="SBP"/>
</dbReference>
<dbReference type="PANTHER" id="PTHR43649:SF14">
    <property type="entry name" value="BLR3389 PROTEIN"/>
    <property type="match status" value="1"/>
</dbReference>
<dbReference type="SUPFAM" id="SSF53850">
    <property type="entry name" value="Periplasmic binding protein-like II"/>
    <property type="match status" value="1"/>
</dbReference>
<dbReference type="RefSeq" id="WP_323336727.1">
    <property type="nucleotide sequence ID" value="NZ_JAYFSI010000019.1"/>
</dbReference>
<dbReference type="PANTHER" id="PTHR43649">
    <property type="entry name" value="ARABINOSE-BINDING PROTEIN-RELATED"/>
    <property type="match status" value="1"/>
</dbReference>
<name>A0ABU5RL86_9PSEU</name>
<proteinExistence type="predicted"/>
<reference evidence="2 3" key="1">
    <citation type="submission" date="2023-12" db="EMBL/GenBank/DDBJ databases">
        <title>Amycolatopsis sp. V23-08.</title>
        <authorList>
            <person name="Somphong A."/>
        </authorList>
    </citation>
    <scope>NUCLEOTIDE SEQUENCE [LARGE SCALE GENOMIC DNA]</scope>
    <source>
        <strain evidence="2 3">V23-08</strain>
    </source>
</reference>
<keyword evidence="3" id="KW-1185">Reference proteome</keyword>
<protein>
    <submittedName>
        <fullName evidence="2">Extracellular solute-binding protein</fullName>
    </submittedName>
</protein>
<dbReference type="Pfam" id="PF01547">
    <property type="entry name" value="SBP_bac_1"/>
    <property type="match status" value="1"/>
</dbReference>
<comment type="caution">
    <text evidence="2">The sequence shown here is derived from an EMBL/GenBank/DDBJ whole genome shotgun (WGS) entry which is preliminary data.</text>
</comment>
<dbReference type="PROSITE" id="PS51257">
    <property type="entry name" value="PROKAR_LIPOPROTEIN"/>
    <property type="match status" value="1"/>
</dbReference>
<gene>
    <name evidence="2" type="ORF">VA596_46445</name>
</gene>
<dbReference type="EMBL" id="JAYFSI010000019">
    <property type="protein sequence ID" value="MEA5367042.1"/>
    <property type="molecule type" value="Genomic_DNA"/>
</dbReference>
<dbReference type="Proteomes" id="UP001304298">
    <property type="component" value="Unassembled WGS sequence"/>
</dbReference>
<sequence>MFAKRRIPVVAALAAVVPLALAACSGGGSDTAAQPSGPVTLTWWHNGTTDPLKGIWEQVVADYHQAHPDVTIKAQPLQNEEFPTKIPLALQSNDPPDVYQAWGGGEMASQVTSGKVADISDATKPWISAAGKLATDWQADGKQYGVPFEQHVVGFWYRKDLFTTAGITSPPSTLDELNAAVGKLKAAGLAPIAVGGKDRWPDAFYYNYFAIRECSNDVLKKSVKAVKLEDPCWTKAGQDLKTFLATQPFQTGFAGTPAQQGAGSSAGLVANGKAAMELQGDWEPGTMSSLTDDKQLDSKVGWFPFPAVAGGAGDPAAALAGGDGFSCTNRASKACADFLQYLTSEPVQTKIAAAGAGLPVNIAAAKSLKTDTLKTVFDYGQKAPYLQLYFDKAFPTAVGAALNDAVANMFAGQGTPEGIVAAVNQAAAGNK</sequence>
<evidence type="ECO:0000313" key="3">
    <source>
        <dbReference type="Proteomes" id="UP001304298"/>
    </source>
</evidence>
<keyword evidence="1" id="KW-0732">Signal</keyword>
<accession>A0ABU5RL86</accession>
<organism evidence="2 3">
    <name type="scientific">Amycolatopsis heterodermiae</name>
    <dbReference type="NCBI Taxonomy" id="3110235"/>
    <lineage>
        <taxon>Bacteria</taxon>
        <taxon>Bacillati</taxon>
        <taxon>Actinomycetota</taxon>
        <taxon>Actinomycetes</taxon>
        <taxon>Pseudonocardiales</taxon>
        <taxon>Pseudonocardiaceae</taxon>
        <taxon>Amycolatopsis</taxon>
    </lineage>
</organism>
<feature type="signal peptide" evidence="1">
    <location>
        <begin position="1"/>
        <end position="22"/>
    </location>
</feature>